<dbReference type="EMBL" id="KV460236">
    <property type="protein sequence ID" value="OBT95397.1"/>
    <property type="molecule type" value="Genomic_DNA"/>
</dbReference>
<dbReference type="SUPFAM" id="SSF54495">
    <property type="entry name" value="UBC-like"/>
    <property type="match status" value="1"/>
</dbReference>
<dbReference type="SMART" id="SM00591">
    <property type="entry name" value="RWD"/>
    <property type="match status" value="1"/>
</dbReference>
<dbReference type="GeneID" id="28839956"/>
<dbReference type="OrthoDB" id="277175at2759"/>
<proteinExistence type="predicted"/>
<evidence type="ECO:0000313" key="3">
    <source>
        <dbReference type="EMBL" id="OBT95397.1"/>
    </source>
</evidence>
<dbReference type="InterPro" id="IPR016135">
    <property type="entry name" value="UBQ-conjugating_enzyme/RWD"/>
</dbReference>
<evidence type="ECO:0000259" key="2">
    <source>
        <dbReference type="PROSITE" id="PS50908"/>
    </source>
</evidence>
<sequence>MGREDQVEEREVLDSIFPDEITDISETSYTISILLDVTNEAGNEAEPPTIILKIEYPENYPDEAPLVEICAPDDVVAHELFDIEEDRERLIDALNDSIEENMGMAMVFTLVSTVKDEAEQIIQERQAVLMQEHVKRVMAIEAEENKKFHGTPVNIETFAKWRDAFRKEMDDIEQAEREVEEAAEKKRNRGKETEVKLTGRQLWESGMAGKADEDDDLEDAAVAAMEKVKV</sequence>
<dbReference type="Gene3D" id="3.10.110.10">
    <property type="entry name" value="Ubiquitin Conjugating Enzyme"/>
    <property type="match status" value="1"/>
</dbReference>
<organism evidence="3 4">
    <name type="scientific">Pseudogymnoascus verrucosus</name>
    <dbReference type="NCBI Taxonomy" id="342668"/>
    <lineage>
        <taxon>Eukaryota</taxon>
        <taxon>Fungi</taxon>
        <taxon>Dikarya</taxon>
        <taxon>Ascomycota</taxon>
        <taxon>Pezizomycotina</taxon>
        <taxon>Leotiomycetes</taxon>
        <taxon>Thelebolales</taxon>
        <taxon>Thelebolaceae</taxon>
        <taxon>Pseudogymnoascus</taxon>
    </lineage>
</organism>
<evidence type="ECO:0000256" key="1">
    <source>
        <dbReference type="SAM" id="MobiDB-lite"/>
    </source>
</evidence>
<feature type="region of interest" description="Disordered" evidence="1">
    <location>
        <begin position="176"/>
        <end position="218"/>
    </location>
</feature>
<feature type="compositionally biased region" description="Basic and acidic residues" evidence="1">
    <location>
        <begin position="176"/>
        <end position="197"/>
    </location>
</feature>
<feature type="domain" description="RWD" evidence="2">
    <location>
        <begin position="8"/>
        <end position="121"/>
    </location>
</feature>
<reference evidence="4" key="2">
    <citation type="journal article" date="2018" name="Nat. Commun.">
        <title>Extreme sensitivity to ultraviolet light in the fungal pathogen causing white-nose syndrome of bats.</title>
        <authorList>
            <person name="Palmer J.M."/>
            <person name="Drees K.P."/>
            <person name="Foster J.T."/>
            <person name="Lindner D.L."/>
        </authorList>
    </citation>
    <scope>NUCLEOTIDE SEQUENCE [LARGE SCALE GENOMIC DNA]</scope>
    <source>
        <strain evidence="4">UAMH 10579</strain>
    </source>
</reference>
<name>A0A1B8GHR9_9PEZI</name>
<keyword evidence="4" id="KW-1185">Reference proteome</keyword>
<dbReference type="Proteomes" id="UP000091956">
    <property type="component" value="Unassembled WGS sequence"/>
</dbReference>
<evidence type="ECO:0000313" key="4">
    <source>
        <dbReference type="Proteomes" id="UP000091956"/>
    </source>
</evidence>
<accession>A0A1B8GHR9</accession>
<dbReference type="PROSITE" id="PS50908">
    <property type="entry name" value="RWD"/>
    <property type="match status" value="1"/>
</dbReference>
<dbReference type="AlphaFoldDB" id="A0A1B8GHR9"/>
<gene>
    <name evidence="3" type="ORF">VE01_06570</name>
</gene>
<dbReference type="InterPro" id="IPR006575">
    <property type="entry name" value="RWD_dom"/>
</dbReference>
<dbReference type="FunFam" id="3.10.110.10:FF:000075">
    <property type="entry name" value="RWD domain-containing protein (Gir2)"/>
    <property type="match status" value="1"/>
</dbReference>
<protein>
    <recommendedName>
        <fullName evidence="2">RWD domain-containing protein</fullName>
    </recommendedName>
</protein>
<dbReference type="RefSeq" id="XP_018129130.1">
    <property type="nucleotide sequence ID" value="XM_018276013.2"/>
</dbReference>
<reference evidence="3 4" key="1">
    <citation type="submission" date="2016-03" db="EMBL/GenBank/DDBJ databases">
        <title>Comparative genomics of Pseudogymnoascus destructans, the fungus causing white-nose syndrome of bats.</title>
        <authorList>
            <person name="Palmer J.M."/>
            <person name="Drees K.P."/>
            <person name="Foster J.T."/>
            <person name="Lindner D.L."/>
        </authorList>
    </citation>
    <scope>NUCLEOTIDE SEQUENCE [LARGE SCALE GENOMIC DNA]</scope>
    <source>
        <strain evidence="3 4">UAMH 10579</strain>
    </source>
</reference>
<dbReference type="InterPro" id="IPR040213">
    <property type="entry name" value="GIR2-like"/>
</dbReference>
<dbReference type="STRING" id="342668.A0A1B8GHR9"/>
<dbReference type="PANTHER" id="PTHR12292">
    <property type="entry name" value="RWD DOMAIN-CONTAINING PROTEIN"/>
    <property type="match status" value="1"/>
</dbReference>
<dbReference type="Pfam" id="PF05773">
    <property type="entry name" value="RWD"/>
    <property type="match status" value="1"/>
</dbReference>